<dbReference type="PANTHER" id="PTHR11451">
    <property type="entry name" value="THREONINE-TRNA LIGASE"/>
    <property type="match status" value="1"/>
</dbReference>
<dbReference type="AlphaFoldDB" id="A0A8T4KY74"/>
<dbReference type="FunFam" id="3.30.930.10:FF:000002">
    <property type="entry name" value="Threonine--tRNA ligase"/>
    <property type="match status" value="1"/>
</dbReference>
<dbReference type="GO" id="GO:0002161">
    <property type="term" value="F:aminoacyl-tRNA deacylase activity"/>
    <property type="evidence" value="ECO:0007669"/>
    <property type="project" value="UniProtKB-ARBA"/>
</dbReference>
<dbReference type="GO" id="GO:0000049">
    <property type="term" value="F:tRNA binding"/>
    <property type="evidence" value="ECO:0007669"/>
    <property type="project" value="UniProtKB-KW"/>
</dbReference>
<dbReference type="InterPro" id="IPR045864">
    <property type="entry name" value="aa-tRNA-synth_II/BPL/LPL"/>
</dbReference>
<gene>
    <name evidence="13" type="primary">thrS</name>
    <name evidence="13" type="ORF">J4478_04130</name>
</gene>
<dbReference type="InterPro" id="IPR002320">
    <property type="entry name" value="Thr-tRNA-ligase_IIa"/>
</dbReference>
<keyword evidence="4" id="KW-0479">Metal-binding</keyword>
<dbReference type="EC" id="6.1.1.3" evidence="11"/>
<dbReference type="GO" id="GO:0004829">
    <property type="term" value="F:threonine-tRNA ligase activity"/>
    <property type="evidence" value="ECO:0007669"/>
    <property type="project" value="UniProtKB-UniRule"/>
</dbReference>
<comment type="similarity">
    <text evidence="1">Belongs to the class-II aminoacyl-tRNA synthetase family.</text>
</comment>
<keyword evidence="2" id="KW-0694">RNA-binding</keyword>
<comment type="catalytic activity">
    <reaction evidence="10">
        <text>tRNA(Thr) + L-threonine + ATP = L-threonyl-tRNA(Thr) + AMP + diphosphate + H(+)</text>
        <dbReference type="Rhea" id="RHEA:24624"/>
        <dbReference type="Rhea" id="RHEA-COMP:9670"/>
        <dbReference type="Rhea" id="RHEA-COMP:9704"/>
        <dbReference type="ChEBI" id="CHEBI:15378"/>
        <dbReference type="ChEBI" id="CHEBI:30616"/>
        <dbReference type="ChEBI" id="CHEBI:33019"/>
        <dbReference type="ChEBI" id="CHEBI:57926"/>
        <dbReference type="ChEBI" id="CHEBI:78442"/>
        <dbReference type="ChEBI" id="CHEBI:78534"/>
        <dbReference type="ChEBI" id="CHEBI:456215"/>
        <dbReference type="EC" id="6.1.1.3"/>
    </reaction>
</comment>
<evidence type="ECO:0000256" key="11">
    <source>
        <dbReference type="NCBIfam" id="TIGR00418"/>
    </source>
</evidence>
<dbReference type="PROSITE" id="PS50862">
    <property type="entry name" value="AA_TRNA_LIGASE_II"/>
    <property type="match status" value="1"/>
</dbReference>
<sequence>MASKKQSAKNHSFPKETVWHSASHVLATAVKELFLEAKFGIGPAIDEGFYYDFLVAKPFSPQDLEAIEKKANEIIKKDLAFERKEISKKEAQQLFKTQAFKLELIEELEEGKISTYSEGSFTDLCKGPHVQSTGQIGVLKVLKSSAAYWKGTQDRESMQRIYGIAFPTQPELDAWLKLKKDAEDRSHLKLGKDLNLFLISPEVGPGLPLFTPEGTIIREELQKFLREEQLKRGYLPVVTPHITKAALYKTSGHLELYKDSMFPVMKTEGDEYYLKPMNCPHHIQIYQSKLRSYRELPLRYTEFGTVYRLEKSGELTGLTRVRMITQDDAHLFCTPGQVKDEILGIINLVLKIFKILDFKDYFVRFGTRDNSGKYMASDEAWISAEKNIEESLKESGLKYFKAEGEAAFYGPKIDFVVKD</sequence>
<dbReference type="GO" id="GO:0005524">
    <property type="term" value="F:ATP binding"/>
    <property type="evidence" value="ECO:0007669"/>
    <property type="project" value="UniProtKB-KW"/>
</dbReference>
<evidence type="ECO:0000256" key="9">
    <source>
        <dbReference type="ARBA" id="ARBA00023146"/>
    </source>
</evidence>
<dbReference type="Pfam" id="PF07973">
    <property type="entry name" value="tRNA_SAD"/>
    <property type="match status" value="1"/>
</dbReference>
<dbReference type="FunFam" id="3.30.980.10:FF:000005">
    <property type="entry name" value="Threonyl-tRNA synthetase, mitochondrial"/>
    <property type="match status" value="1"/>
</dbReference>
<dbReference type="SMART" id="SM00863">
    <property type="entry name" value="tRNA_SAD"/>
    <property type="match status" value="1"/>
</dbReference>
<reference evidence="13" key="1">
    <citation type="submission" date="2021-03" db="EMBL/GenBank/DDBJ databases">
        <authorList>
            <person name="Jaffe A."/>
        </authorList>
    </citation>
    <scope>NUCLEOTIDE SEQUENCE</scope>
    <source>
        <strain evidence="13">RIFCSPLOWO2_01_FULL_43_13</strain>
    </source>
</reference>
<accession>A0A8T4KY74</accession>
<dbReference type="PANTHER" id="PTHR11451:SF44">
    <property type="entry name" value="THREONINE--TRNA LIGASE, CHLOROPLASTIC_MITOCHONDRIAL 2"/>
    <property type="match status" value="1"/>
</dbReference>
<evidence type="ECO:0000259" key="12">
    <source>
        <dbReference type="PROSITE" id="PS50862"/>
    </source>
</evidence>
<evidence type="ECO:0000313" key="14">
    <source>
        <dbReference type="Proteomes" id="UP000680185"/>
    </source>
</evidence>
<keyword evidence="5" id="KW-0547">Nucleotide-binding</keyword>
<evidence type="ECO:0000256" key="2">
    <source>
        <dbReference type="ARBA" id="ARBA00022555"/>
    </source>
</evidence>
<proteinExistence type="inferred from homology"/>
<dbReference type="GO" id="GO:0005737">
    <property type="term" value="C:cytoplasm"/>
    <property type="evidence" value="ECO:0007669"/>
    <property type="project" value="UniProtKB-UniRule"/>
</dbReference>
<dbReference type="SUPFAM" id="SSF55186">
    <property type="entry name" value="ThrRS/AlaRS common domain"/>
    <property type="match status" value="1"/>
</dbReference>
<name>A0A8T4KY74_9ARCH</name>
<reference evidence="13" key="2">
    <citation type="submission" date="2021-05" db="EMBL/GenBank/DDBJ databases">
        <title>Protein family content uncovers lineage relationships and bacterial pathway maintenance mechanisms in DPANN archaea.</title>
        <authorList>
            <person name="Castelle C.J."/>
            <person name="Meheust R."/>
            <person name="Jaffe A.L."/>
            <person name="Seitz K."/>
            <person name="Gong X."/>
            <person name="Baker B.J."/>
            <person name="Banfield J.F."/>
        </authorList>
    </citation>
    <scope>NUCLEOTIDE SEQUENCE</scope>
    <source>
        <strain evidence="13">RIFCSPLOWO2_01_FULL_43_13</strain>
    </source>
</reference>
<dbReference type="InterPro" id="IPR006195">
    <property type="entry name" value="aa-tRNA-synth_II"/>
</dbReference>
<keyword evidence="2" id="KW-0820">tRNA-binding</keyword>
<evidence type="ECO:0000256" key="8">
    <source>
        <dbReference type="ARBA" id="ARBA00022917"/>
    </source>
</evidence>
<dbReference type="Pfam" id="PF00587">
    <property type="entry name" value="tRNA-synt_2b"/>
    <property type="match status" value="1"/>
</dbReference>
<evidence type="ECO:0000256" key="5">
    <source>
        <dbReference type="ARBA" id="ARBA00022741"/>
    </source>
</evidence>
<keyword evidence="7" id="KW-0067">ATP-binding</keyword>
<evidence type="ECO:0000256" key="3">
    <source>
        <dbReference type="ARBA" id="ARBA00022598"/>
    </source>
</evidence>
<dbReference type="InterPro" id="IPR002314">
    <property type="entry name" value="aa-tRNA-synt_IIb"/>
</dbReference>
<dbReference type="Proteomes" id="UP000680185">
    <property type="component" value="Unassembled WGS sequence"/>
</dbReference>
<evidence type="ECO:0000313" key="13">
    <source>
        <dbReference type="EMBL" id="MBS3058562.1"/>
    </source>
</evidence>
<dbReference type="SUPFAM" id="SSF55681">
    <property type="entry name" value="Class II aaRS and biotin synthetases"/>
    <property type="match status" value="1"/>
</dbReference>
<evidence type="ECO:0000256" key="1">
    <source>
        <dbReference type="ARBA" id="ARBA00008226"/>
    </source>
</evidence>
<protein>
    <recommendedName>
        <fullName evidence="11">Threonine--tRNA ligase</fullName>
        <ecNumber evidence="11">6.1.1.3</ecNumber>
    </recommendedName>
</protein>
<feature type="domain" description="Aminoacyl-transfer RNA synthetases class-II family profile" evidence="12">
    <location>
        <begin position="184"/>
        <end position="419"/>
    </location>
</feature>
<dbReference type="InterPro" id="IPR018163">
    <property type="entry name" value="Thr/Ala-tRNA-synth_IIc_edit"/>
</dbReference>
<evidence type="ECO:0000256" key="6">
    <source>
        <dbReference type="ARBA" id="ARBA00022833"/>
    </source>
</evidence>
<dbReference type="EMBL" id="JAGVWB010000029">
    <property type="protein sequence ID" value="MBS3058562.1"/>
    <property type="molecule type" value="Genomic_DNA"/>
</dbReference>
<keyword evidence="3 13" id="KW-0436">Ligase</keyword>
<dbReference type="Gene3D" id="3.30.930.10">
    <property type="entry name" value="Bira Bifunctional Protein, Domain 2"/>
    <property type="match status" value="1"/>
</dbReference>
<keyword evidence="8" id="KW-0648">Protein biosynthesis</keyword>
<keyword evidence="9" id="KW-0030">Aminoacyl-tRNA synthetase</keyword>
<dbReference type="GO" id="GO:0046872">
    <property type="term" value="F:metal ion binding"/>
    <property type="evidence" value="ECO:0007669"/>
    <property type="project" value="UniProtKB-KW"/>
</dbReference>
<evidence type="ECO:0000256" key="4">
    <source>
        <dbReference type="ARBA" id="ARBA00022723"/>
    </source>
</evidence>
<dbReference type="PRINTS" id="PR01047">
    <property type="entry name" value="TRNASYNTHTHR"/>
</dbReference>
<evidence type="ECO:0000256" key="7">
    <source>
        <dbReference type="ARBA" id="ARBA00022840"/>
    </source>
</evidence>
<comment type="caution">
    <text evidence="13">The sequence shown here is derived from an EMBL/GenBank/DDBJ whole genome shotgun (WGS) entry which is preliminary data.</text>
</comment>
<keyword evidence="6" id="KW-0862">Zinc</keyword>
<organism evidence="13 14">
    <name type="scientific">Candidatus Iainarchaeum sp</name>
    <dbReference type="NCBI Taxonomy" id="3101447"/>
    <lineage>
        <taxon>Archaea</taxon>
        <taxon>Candidatus Iainarchaeota</taxon>
        <taxon>Candidatus Iainarchaeia</taxon>
        <taxon>Candidatus Iainarchaeales</taxon>
        <taxon>Candidatus Iainarchaeaceae</taxon>
        <taxon>Candidatus Iainarchaeum</taxon>
    </lineage>
</organism>
<dbReference type="Gene3D" id="3.30.980.10">
    <property type="entry name" value="Threonyl-trna Synthetase, Chain A, domain 2"/>
    <property type="match status" value="1"/>
</dbReference>
<evidence type="ECO:0000256" key="10">
    <source>
        <dbReference type="ARBA" id="ARBA00049515"/>
    </source>
</evidence>
<dbReference type="NCBIfam" id="TIGR00418">
    <property type="entry name" value="thrS"/>
    <property type="match status" value="1"/>
</dbReference>
<dbReference type="InterPro" id="IPR012947">
    <property type="entry name" value="tRNA_SAD"/>
</dbReference>
<dbReference type="GO" id="GO:0006435">
    <property type="term" value="P:threonyl-tRNA aminoacylation"/>
    <property type="evidence" value="ECO:0007669"/>
    <property type="project" value="UniProtKB-UniRule"/>
</dbReference>